<evidence type="ECO:0000259" key="2">
    <source>
        <dbReference type="Pfam" id="PF02778"/>
    </source>
</evidence>
<dbReference type="SUPFAM" id="SSF55267">
    <property type="entry name" value="tRNA-intron endonuclease N-terminal domain-like"/>
    <property type="match status" value="1"/>
</dbReference>
<proteinExistence type="predicted"/>
<dbReference type="InterPro" id="IPR006678">
    <property type="entry name" value="tRNA_intron_Endonuc_N"/>
</dbReference>
<feature type="domain" description="tRNA intron endonuclease N-terminal" evidence="2">
    <location>
        <begin position="29"/>
        <end position="75"/>
    </location>
</feature>
<dbReference type="Pfam" id="PF01974">
    <property type="entry name" value="tRNA_int_endo"/>
    <property type="match status" value="1"/>
</dbReference>
<dbReference type="Pfam" id="PF02778">
    <property type="entry name" value="tRNA_int_endo_N"/>
    <property type="match status" value="1"/>
</dbReference>
<dbReference type="GO" id="GO:0006388">
    <property type="term" value="P:tRNA splicing, via endonucleolytic cleavage and ligation"/>
    <property type="evidence" value="ECO:0007669"/>
    <property type="project" value="InterPro"/>
</dbReference>
<dbReference type="Gene3D" id="3.40.1350.150">
    <property type="match status" value="1"/>
</dbReference>
<sequence length="181" mass="21203">MGEEVVSVAASLELLDDGEVVFVEGDLGWFKERGYGDMRGEKRYVFSPVETLYLVKHGKAEVYRYGRRLGFIELLSFFAMRDQNLWRDYVIYMDLRKRRYVVKEGFGPKLRFRVFERGEYPSKPAKYLVIPLYEGESVSVDELISLVRSCRSMDKVAVVAVLDRRNEVVYYHASTVELWNK</sequence>
<comment type="caution">
    <text evidence="3">The sequence shown here is derived from an EMBL/GenBank/DDBJ whole genome shotgun (WGS) entry which is preliminary data.</text>
</comment>
<dbReference type="NCBIfam" id="TIGR00324">
    <property type="entry name" value="endA"/>
    <property type="match status" value="1"/>
</dbReference>
<organism evidence="3">
    <name type="scientific">Caldiarchaeum subterraneum</name>
    <dbReference type="NCBI Taxonomy" id="311458"/>
    <lineage>
        <taxon>Archaea</taxon>
        <taxon>Nitrososphaerota</taxon>
        <taxon>Candidatus Caldarchaeales</taxon>
        <taxon>Candidatus Caldarchaeaceae</taxon>
        <taxon>Candidatus Caldarchaeum</taxon>
    </lineage>
</organism>
<dbReference type="AlphaFoldDB" id="A0A7C4E0K8"/>
<gene>
    <name evidence="3" type="primary">endA</name>
    <name evidence="3" type="ORF">ENT82_07900</name>
</gene>
<name>A0A7C4E0K8_CALS0</name>
<dbReference type="InterPro" id="IPR006676">
    <property type="entry name" value="tRNA_splic"/>
</dbReference>
<evidence type="ECO:0000313" key="3">
    <source>
        <dbReference type="EMBL" id="HGN91024.1"/>
    </source>
</evidence>
<dbReference type="SUPFAM" id="SSF53032">
    <property type="entry name" value="tRNA-intron endonuclease catalytic domain-like"/>
    <property type="match status" value="1"/>
</dbReference>
<reference evidence="3" key="1">
    <citation type="journal article" date="2020" name="mSystems">
        <title>Genome- and Community-Level Interaction Insights into Carbon Utilization and Element Cycling Functions of Hydrothermarchaeota in Hydrothermal Sediment.</title>
        <authorList>
            <person name="Zhou Z."/>
            <person name="Liu Y."/>
            <person name="Xu W."/>
            <person name="Pan J."/>
            <person name="Luo Z.H."/>
            <person name="Li M."/>
        </authorList>
    </citation>
    <scope>NUCLEOTIDE SEQUENCE [LARGE SCALE GENOMIC DNA]</scope>
    <source>
        <strain evidence="3">SpSt-613</strain>
    </source>
</reference>
<dbReference type="EC" id="4.6.1.16" evidence="3"/>
<dbReference type="InterPro" id="IPR036740">
    <property type="entry name" value="tRNA_intron_Endonuc_N_sf"/>
</dbReference>
<dbReference type="EMBL" id="DTAD01000084">
    <property type="protein sequence ID" value="HGN91024.1"/>
    <property type="molecule type" value="Genomic_DNA"/>
</dbReference>
<dbReference type="CDD" id="cd22363">
    <property type="entry name" value="tRNA-intron_lyase_C"/>
    <property type="match status" value="1"/>
</dbReference>
<evidence type="ECO:0000259" key="1">
    <source>
        <dbReference type="Pfam" id="PF01974"/>
    </source>
</evidence>
<accession>A0A7C4E0K8</accession>
<dbReference type="InterPro" id="IPR006677">
    <property type="entry name" value="tRNA_intron_Endonuc_cat-like"/>
</dbReference>
<dbReference type="InterPro" id="IPR036167">
    <property type="entry name" value="tRNA_intron_Endo_cat-like_sf"/>
</dbReference>
<keyword evidence="3" id="KW-0456">Lyase</keyword>
<feature type="domain" description="tRNA intron endonuclease catalytic" evidence="1">
    <location>
        <begin position="85"/>
        <end position="170"/>
    </location>
</feature>
<dbReference type="GO" id="GO:0000213">
    <property type="term" value="F:tRNA-intron lyase activity"/>
    <property type="evidence" value="ECO:0007669"/>
    <property type="project" value="UniProtKB-EC"/>
</dbReference>
<protein>
    <submittedName>
        <fullName evidence="3">tRNA-intron lyase</fullName>
        <ecNumber evidence="3">4.6.1.16</ecNumber>
    </submittedName>
</protein>